<evidence type="ECO:0000313" key="2">
    <source>
        <dbReference type="Proteomes" id="UP001590950"/>
    </source>
</evidence>
<comment type="caution">
    <text evidence="1">The sequence shown here is derived from an EMBL/GenBank/DDBJ whole genome shotgun (WGS) entry which is preliminary data.</text>
</comment>
<name>A0ABR3ZWV2_9LECA</name>
<dbReference type="Proteomes" id="UP001590950">
    <property type="component" value="Unassembled WGS sequence"/>
</dbReference>
<organism evidence="1 2">
    <name type="scientific">Stereocaulon virgatum</name>
    <dbReference type="NCBI Taxonomy" id="373712"/>
    <lineage>
        <taxon>Eukaryota</taxon>
        <taxon>Fungi</taxon>
        <taxon>Dikarya</taxon>
        <taxon>Ascomycota</taxon>
        <taxon>Pezizomycotina</taxon>
        <taxon>Lecanoromycetes</taxon>
        <taxon>OSLEUM clade</taxon>
        <taxon>Lecanoromycetidae</taxon>
        <taxon>Lecanorales</taxon>
        <taxon>Lecanorineae</taxon>
        <taxon>Stereocaulaceae</taxon>
        <taxon>Stereocaulon</taxon>
    </lineage>
</organism>
<proteinExistence type="predicted"/>
<reference evidence="1 2" key="1">
    <citation type="submission" date="2024-09" db="EMBL/GenBank/DDBJ databases">
        <title>Rethinking Asexuality: The Enigmatic Case of Functional Sexual Genes in Lepraria (Stereocaulaceae).</title>
        <authorList>
            <person name="Doellman M."/>
            <person name="Sun Y."/>
            <person name="Barcenas-Pena A."/>
            <person name="Lumbsch H.T."/>
            <person name="Grewe F."/>
        </authorList>
    </citation>
    <scope>NUCLEOTIDE SEQUENCE [LARGE SCALE GENOMIC DNA]</scope>
    <source>
        <strain evidence="1 2">Mercado 3170</strain>
    </source>
</reference>
<dbReference type="EMBL" id="JBEFKJ010000043">
    <property type="protein sequence ID" value="KAL2037233.1"/>
    <property type="molecule type" value="Genomic_DNA"/>
</dbReference>
<accession>A0ABR3ZWV2</accession>
<keyword evidence="2" id="KW-1185">Reference proteome</keyword>
<evidence type="ECO:0000313" key="1">
    <source>
        <dbReference type="EMBL" id="KAL2037233.1"/>
    </source>
</evidence>
<protein>
    <submittedName>
        <fullName evidence="1">Uncharacterized protein</fullName>
    </submittedName>
</protein>
<gene>
    <name evidence="1" type="ORF">N7G274_010096</name>
</gene>
<sequence>MLNSTGIVQAVEDVTTTFSPSTPPPLAIRESSGSILCGESPGFSDNPVYPLNSATHGQAIPLFYNVTMKEAPIFAKNPTCQLNDVAPRQMLPSLCDANTTETALIYPPNYIVPGQTLPSYHNATNAEAPSFMASPAYPLNSSGSWQATPLLYNHFEKEAPILSNEAFGLVHPSPGNTAS</sequence>